<evidence type="ECO:0000256" key="1">
    <source>
        <dbReference type="SAM" id="MobiDB-lite"/>
    </source>
</evidence>
<protein>
    <submittedName>
        <fullName evidence="2">Uncharacterized protein</fullName>
    </submittedName>
</protein>
<evidence type="ECO:0000313" key="2">
    <source>
        <dbReference type="EMBL" id="CAA2960977.1"/>
    </source>
</evidence>
<gene>
    <name evidence="2" type="ORF">OLEA9_A008701</name>
</gene>
<organism evidence="2 3">
    <name type="scientific">Olea europaea subsp. europaea</name>
    <dbReference type="NCBI Taxonomy" id="158383"/>
    <lineage>
        <taxon>Eukaryota</taxon>
        <taxon>Viridiplantae</taxon>
        <taxon>Streptophyta</taxon>
        <taxon>Embryophyta</taxon>
        <taxon>Tracheophyta</taxon>
        <taxon>Spermatophyta</taxon>
        <taxon>Magnoliopsida</taxon>
        <taxon>eudicotyledons</taxon>
        <taxon>Gunneridae</taxon>
        <taxon>Pentapetalae</taxon>
        <taxon>asterids</taxon>
        <taxon>lamiids</taxon>
        <taxon>Lamiales</taxon>
        <taxon>Oleaceae</taxon>
        <taxon>Oleeae</taxon>
        <taxon>Olea</taxon>
    </lineage>
</organism>
<dbReference type="Pfam" id="PF14929">
    <property type="entry name" value="TAF1_subA"/>
    <property type="match status" value="1"/>
</dbReference>
<proteinExistence type="predicted"/>
<accession>A0A8S0Q271</accession>
<dbReference type="AlphaFoldDB" id="A0A8S0Q271"/>
<dbReference type="GO" id="GO:0000120">
    <property type="term" value="C:RNA polymerase I transcription regulator complex"/>
    <property type="evidence" value="ECO:0007669"/>
    <property type="project" value="InterPro"/>
</dbReference>
<comment type="caution">
    <text evidence="2">The sequence shown here is derived from an EMBL/GenBank/DDBJ whole genome shotgun (WGS) entry which is preliminary data.</text>
</comment>
<dbReference type="PANTHER" id="PTHR36720">
    <property type="entry name" value="TAF RNA POLYMERASE I SUBUNIT A"/>
    <property type="match status" value="1"/>
</dbReference>
<dbReference type="OrthoDB" id="1899337at2759"/>
<evidence type="ECO:0000313" key="3">
    <source>
        <dbReference type="Proteomes" id="UP000594638"/>
    </source>
</evidence>
<dbReference type="InterPro" id="IPR039495">
    <property type="entry name" value="TAF1A"/>
</dbReference>
<dbReference type="Proteomes" id="UP000594638">
    <property type="component" value="Unassembled WGS sequence"/>
</dbReference>
<feature type="compositionally biased region" description="Basic and acidic residues" evidence="1">
    <location>
        <begin position="21"/>
        <end position="33"/>
    </location>
</feature>
<dbReference type="PANTHER" id="PTHR36720:SF1">
    <property type="entry name" value="TAF RNA POLYMERASE I SUBUNIT A"/>
    <property type="match status" value="1"/>
</dbReference>
<reference evidence="2 3" key="1">
    <citation type="submission" date="2019-12" db="EMBL/GenBank/DDBJ databases">
        <authorList>
            <person name="Alioto T."/>
            <person name="Alioto T."/>
            <person name="Gomez Garrido J."/>
        </authorList>
    </citation>
    <scope>NUCLEOTIDE SEQUENCE [LARGE SCALE GENOMIC DNA]</scope>
</reference>
<keyword evidence="3" id="KW-1185">Reference proteome</keyword>
<feature type="region of interest" description="Disordered" evidence="1">
    <location>
        <begin position="1"/>
        <end position="33"/>
    </location>
</feature>
<dbReference type="EMBL" id="CACTIH010000478">
    <property type="protein sequence ID" value="CAA2960977.1"/>
    <property type="molecule type" value="Genomic_DNA"/>
</dbReference>
<sequence>MIGETAMEAKKVKPRRRGPRNPHENDEDTVKKARKTNEIILANNKQSYRPEQVIGSLQYGLGESLQSIHRKKLRWLLEKLLLQHNWREATGVLSVLLKGTADDKSLSHNRTKYLAALEILNYVRGETVSPRKLQNVYELWMQKIGRLKNWPTKDRFAVQLEFILFCLTHGMTKDAHMAALCLMQKRGFESDPVSNLVVGLTFCHLWYSGLPKELQWTELDKFDESKQSEMPADGIYKGYDAFEAGGAKSSLQCYLNTSFAYDKEVLGEDGNHPKDSMDIDANKLKESARRHFQPLDFYVNSTEESGHEKYFFSNSSGDLPHVSIFDTHGLPPWLLPMHLPNSREIFEDLMDEHKKFHNDYYTSALKHLRVSLYSKVPVIEAFHPLIQMLLLGDRVNEALDELEKSFKISDTVLQLRLKAALLEHFNGIYNVKLCTCFEDILKKDPTCSNSLARLVVMHQRGDYNTEKLAEMIALHLDATYAKSDTWKELASCFLRLRLCGDDRMSCSNGKDGHNQASFCHSNQILDISTNSASGKNWRLRCRWWLNRHFSHSILLSDIATGDLELLTYKAATASHLYGREFKFVIKAAEYLEKENIMELYSCLHMHIMNSVEIEWINKDNTWLAEFQESVSTGNVEAKKSRIKRFSINENVEVKEASVKDAIA</sequence>
<name>A0A8S0Q271_OLEEU</name>
<dbReference type="Gramene" id="OE9A008701T1">
    <property type="protein sequence ID" value="OE9A008701C1"/>
    <property type="gene ID" value="OE9A008701"/>
</dbReference>
<dbReference type="GO" id="GO:0006360">
    <property type="term" value="P:transcription by RNA polymerase I"/>
    <property type="evidence" value="ECO:0007669"/>
    <property type="project" value="InterPro"/>
</dbReference>